<keyword evidence="8 15" id="KW-0418">Kinase</keyword>
<dbReference type="PANTHER" id="PTHR44936:SF10">
    <property type="entry name" value="SENSOR PROTEIN RSTB"/>
    <property type="match status" value="1"/>
</dbReference>
<dbReference type="GO" id="GO:0005524">
    <property type="term" value="F:ATP binding"/>
    <property type="evidence" value="ECO:0007669"/>
    <property type="project" value="UniProtKB-KW"/>
</dbReference>
<dbReference type="InterPro" id="IPR005467">
    <property type="entry name" value="His_kinase_dom"/>
</dbReference>
<evidence type="ECO:0000313" key="16">
    <source>
        <dbReference type="Proteomes" id="UP000271031"/>
    </source>
</evidence>
<dbReference type="CDD" id="cd00082">
    <property type="entry name" value="HisKA"/>
    <property type="match status" value="1"/>
</dbReference>
<accession>A0A3M8DPQ2</accession>
<dbReference type="RefSeq" id="WP_122918207.1">
    <property type="nucleotide sequence ID" value="NZ_RHHQ01000008.1"/>
</dbReference>
<sequence length="471" mass="53802">MSKQQRTSLLNYWTTRYLITLVIGLVVFGVVATLWINYSEKQRRLDVMRFMAAEISERIVDENGRIEVGPFLKPIFDRQRAFLQFDGQPFLMVLDKNKQVMLTNPPRKFPDELIGTIDKLLGNDQTVDQITMRHGEQMYVVKRKIESNNQTIGWVVLMSPEKDIKRNLGDYQLLFVMLGALALLGWVVIYLLTRKLAKPIKEVVNAAKQIVAGNYDIHLDKDSKEKELFELVHSFKEMADRLGHLEMMRTELLAGVTHELKTPVTSISGLVQAVRDDIVTGDEAKEFLDICSKETNKLRKMVEDLLEFNTFAVGEITIHKETLNINSLVQEITYQWHIMQDENTIQLEKSIPSANITAATDALRVQQILYNLLNNAKQATKDDGKIEVRLYEADGQICIDVQDNGRGIPPEEQTMIFEKFFRGEEKKHKVRGLGLGLPFSRLMAQALGGTLELKESSPEGTAFMLRMPKDE</sequence>
<evidence type="ECO:0000256" key="5">
    <source>
        <dbReference type="ARBA" id="ARBA00022553"/>
    </source>
</evidence>
<keyword evidence="9" id="KW-0067">ATP-binding</keyword>
<evidence type="ECO:0000313" key="15">
    <source>
        <dbReference type="EMBL" id="RNB89954.1"/>
    </source>
</evidence>
<comment type="caution">
    <text evidence="15">The sequence shown here is derived from an EMBL/GenBank/DDBJ whole genome shotgun (WGS) entry which is preliminary data.</text>
</comment>
<dbReference type="PANTHER" id="PTHR44936">
    <property type="entry name" value="SENSOR PROTEIN CREC"/>
    <property type="match status" value="1"/>
</dbReference>
<dbReference type="PROSITE" id="PS50109">
    <property type="entry name" value="HIS_KIN"/>
    <property type="match status" value="1"/>
</dbReference>
<evidence type="ECO:0000256" key="11">
    <source>
        <dbReference type="ARBA" id="ARBA00023136"/>
    </source>
</evidence>
<dbReference type="PRINTS" id="PR00344">
    <property type="entry name" value="BCTRLSENSOR"/>
</dbReference>
<keyword evidence="12" id="KW-0812">Transmembrane</keyword>
<feature type="transmembrane region" description="Helical" evidence="12">
    <location>
        <begin position="17"/>
        <end position="38"/>
    </location>
</feature>
<organism evidence="15 16">
    <name type="scientific">Brevibacillus fluminis</name>
    <dbReference type="NCBI Taxonomy" id="511487"/>
    <lineage>
        <taxon>Bacteria</taxon>
        <taxon>Bacillati</taxon>
        <taxon>Bacillota</taxon>
        <taxon>Bacilli</taxon>
        <taxon>Bacillales</taxon>
        <taxon>Paenibacillaceae</taxon>
        <taxon>Brevibacillus</taxon>
    </lineage>
</organism>
<dbReference type="SUPFAM" id="SSF55874">
    <property type="entry name" value="ATPase domain of HSP90 chaperone/DNA topoisomerase II/histidine kinase"/>
    <property type="match status" value="1"/>
</dbReference>
<dbReference type="InterPro" id="IPR003594">
    <property type="entry name" value="HATPase_dom"/>
</dbReference>
<dbReference type="GO" id="GO:0000155">
    <property type="term" value="F:phosphorelay sensor kinase activity"/>
    <property type="evidence" value="ECO:0007669"/>
    <property type="project" value="InterPro"/>
</dbReference>
<dbReference type="Pfam" id="PF02518">
    <property type="entry name" value="HATPase_c"/>
    <property type="match status" value="1"/>
</dbReference>
<name>A0A3M8DPQ2_9BACL</name>
<dbReference type="EMBL" id="RHHQ01000008">
    <property type="protein sequence ID" value="RNB89954.1"/>
    <property type="molecule type" value="Genomic_DNA"/>
</dbReference>
<evidence type="ECO:0000256" key="8">
    <source>
        <dbReference type="ARBA" id="ARBA00022777"/>
    </source>
</evidence>
<keyword evidence="4" id="KW-1003">Cell membrane</keyword>
<gene>
    <name evidence="15" type="ORF">EDM56_12435</name>
</gene>
<dbReference type="Gene3D" id="3.30.565.10">
    <property type="entry name" value="Histidine kinase-like ATPase, C-terminal domain"/>
    <property type="match status" value="1"/>
</dbReference>
<evidence type="ECO:0000256" key="10">
    <source>
        <dbReference type="ARBA" id="ARBA00023012"/>
    </source>
</evidence>
<keyword evidence="6" id="KW-0808">Transferase</keyword>
<dbReference type="CDD" id="cd06225">
    <property type="entry name" value="HAMP"/>
    <property type="match status" value="1"/>
</dbReference>
<dbReference type="SUPFAM" id="SSF47384">
    <property type="entry name" value="Homodimeric domain of signal transducing histidine kinase"/>
    <property type="match status" value="1"/>
</dbReference>
<dbReference type="EC" id="2.7.13.3" evidence="3"/>
<evidence type="ECO:0000256" key="7">
    <source>
        <dbReference type="ARBA" id="ARBA00022741"/>
    </source>
</evidence>
<proteinExistence type="predicted"/>
<evidence type="ECO:0000256" key="4">
    <source>
        <dbReference type="ARBA" id="ARBA00022475"/>
    </source>
</evidence>
<reference evidence="15 16" key="1">
    <citation type="submission" date="2018-10" db="EMBL/GenBank/DDBJ databases">
        <title>Phylogenomics of Brevibacillus.</title>
        <authorList>
            <person name="Dunlap C."/>
        </authorList>
    </citation>
    <scope>NUCLEOTIDE SEQUENCE [LARGE SCALE GENOMIC DNA]</scope>
    <source>
        <strain evidence="15 16">JCM 15716</strain>
    </source>
</reference>
<dbReference type="InterPro" id="IPR003661">
    <property type="entry name" value="HisK_dim/P_dom"/>
</dbReference>
<evidence type="ECO:0000259" key="13">
    <source>
        <dbReference type="PROSITE" id="PS50109"/>
    </source>
</evidence>
<evidence type="ECO:0000256" key="3">
    <source>
        <dbReference type="ARBA" id="ARBA00012438"/>
    </source>
</evidence>
<comment type="subcellular location">
    <subcellularLocation>
        <location evidence="2">Cell membrane</location>
        <topology evidence="2">Multi-pass membrane protein</topology>
    </subcellularLocation>
</comment>
<dbReference type="GO" id="GO:0005886">
    <property type="term" value="C:plasma membrane"/>
    <property type="evidence" value="ECO:0007669"/>
    <property type="project" value="UniProtKB-SubCell"/>
</dbReference>
<dbReference type="Pfam" id="PF00512">
    <property type="entry name" value="HisKA"/>
    <property type="match status" value="1"/>
</dbReference>
<feature type="domain" description="Histidine kinase" evidence="13">
    <location>
        <begin position="255"/>
        <end position="471"/>
    </location>
</feature>
<keyword evidence="10" id="KW-0902">Two-component regulatory system</keyword>
<dbReference type="SMART" id="SM00388">
    <property type="entry name" value="HisKA"/>
    <property type="match status" value="1"/>
</dbReference>
<keyword evidence="5" id="KW-0597">Phosphoprotein</keyword>
<keyword evidence="16" id="KW-1185">Reference proteome</keyword>
<evidence type="ECO:0000256" key="6">
    <source>
        <dbReference type="ARBA" id="ARBA00022679"/>
    </source>
</evidence>
<dbReference type="InterPro" id="IPR004358">
    <property type="entry name" value="Sig_transdc_His_kin-like_C"/>
</dbReference>
<evidence type="ECO:0000256" key="9">
    <source>
        <dbReference type="ARBA" id="ARBA00022840"/>
    </source>
</evidence>
<dbReference type="SMART" id="SM00304">
    <property type="entry name" value="HAMP"/>
    <property type="match status" value="1"/>
</dbReference>
<comment type="catalytic activity">
    <reaction evidence="1">
        <text>ATP + protein L-histidine = ADP + protein N-phospho-L-histidine.</text>
        <dbReference type="EC" id="2.7.13.3"/>
    </reaction>
</comment>
<feature type="domain" description="HAMP" evidence="14">
    <location>
        <begin position="194"/>
        <end position="247"/>
    </location>
</feature>
<evidence type="ECO:0000256" key="2">
    <source>
        <dbReference type="ARBA" id="ARBA00004651"/>
    </source>
</evidence>
<evidence type="ECO:0000256" key="12">
    <source>
        <dbReference type="SAM" id="Phobius"/>
    </source>
</evidence>
<dbReference type="Pfam" id="PF00672">
    <property type="entry name" value="HAMP"/>
    <property type="match status" value="1"/>
</dbReference>
<evidence type="ECO:0000256" key="1">
    <source>
        <dbReference type="ARBA" id="ARBA00000085"/>
    </source>
</evidence>
<dbReference type="SMART" id="SM00387">
    <property type="entry name" value="HATPase_c"/>
    <property type="match status" value="1"/>
</dbReference>
<keyword evidence="12" id="KW-1133">Transmembrane helix</keyword>
<dbReference type="InterPro" id="IPR050980">
    <property type="entry name" value="2C_sensor_his_kinase"/>
</dbReference>
<protein>
    <recommendedName>
        <fullName evidence="3">histidine kinase</fullName>
        <ecNumber evidence="3">2.7.13.3</ecNumber>
    </recommendedName>
</protein>
<dbReference type="OrthoDB" id="9813151at2"/>
<evidence type="ECO:0000259" key="14">
    <source>
        <dbReference type="PROSITE" id="PS50885"/>
    </source>
</evidence>
<keyword evidence="11 12" id="KW-0472">Membrane</keyword>
<dbReference type="AlphaFoldDB" id="A0A3M8DPQ2"/>
<dbReference type="Gene3D" id="1.10.287.130">
    <property type="match status" value="1"/>
</dbReference>
<dbReference type="InterPro" id="IPR003660">
    <property type="entry name" value="HAMP_dom"/>
</dbReference>
<keyword evidence="7" id="KW-0547">Nucleotide-binding</keyword>
<dbReference type="CDD" id="cd00075">
    <property type="entry name" value="HATPase"/>
    <property type="match status" value="1"/>
</dbReference>
<dbReference type="Proteomes" id="UP000271031">
    <property type="component" value="Unassembled WGS sequence"/>
</dbReference>
<dbReference type="Gene3D" id="6.10.340.10">
    <property type="match status" value="1"/>
</dbReference>
<dbReference type="InterPro" id="IPR036890">
    <property type="entry name" value="HATPase_C_sf"/>
</dbReference>
<dbReference type="InterPro" id="IPR036097">
    <property type="entry name" value="HisK_dim/P_sf"/>
</dbReference>
<dbReference type="SUPFAM" id="SSF158472">
    <property type="entry name" value="HAMP domain-like"/>
    <property type="match status" value="1"/>
</dbReference>
<feature type="transmembrane region" description="Helical" evidence="12">
    <location>
        <begin position="171"/>
        <end position="192"/>
    </location>
</feature>
<dbReference type="PROSITE" id="PS50885">
    <property type="entry name" value="HAMP"/>
    <property type="match status" value="1"/>
</dbReference>